<dbReference type="Proteomes" id="UP001501710">
    <property type="component" value="Unassembled WGS sequence"/>
</dbReference>
<comment type="caution">
    <text evidence="1">The sequence shown here is derived from an EMBL/GenBank/DDBJ whole genome shotgun (WGS) entry which is preliminary data.</text>
</comment>
<evidence type="ECO:0000313" key="2">
    <source>
        <dbReference type="Proteomes" id="UP001501710"/>
    </source>
</evidence>
<organism evidence="1 2">
    <name type="scientific">Actinomadura meridiana</name>
    <dbReference type="NCBI Taxonomy" id="559626"/>
    <lineage>
        <taxon>Bacteria</taxon>
        <taxon>Bacillati</taxon>
        <taxon>Actinomycetota</taxon>
        <taxon>Actinomycetes</taxon>
        <taxon>Streptosporangiales</taxon>
        <taxon>Thermomonosporaceae</taxon>
        <taxon>Actinomadura</taxon>
    </lineage>
</organism>
<dbReference type="EMBL" id="BAABAS010000015">
    <property type="protein sequence ID" value="GAA4235996.1"/>
    <property type="molecule type" value="Genomic_DNA"/>
</dbReference>
<keyword evidence="2" id="KW-1185">Reference proteome</keyword>
<protein>
    <submittedName>
        <fullName evidence="1">Uncharacterized protein</fullName>
    </submittedName>
</protein>
<name>A0ABP8C9I1_9ACTN</name>
<sequence>MVTPTEGWNFVEPSRDADAMMLSFYCGPDSNTKETCPAVHRTDRGTWLWQGEVRDDPHTRSQLRKPSPTEAGVEVGDDLVDMFVRAYAKEKYGVDLDGTSQ</sequence>
<reference evidence="2" key="1">
    <citation type="journal article" date="2019" name="Int. J. Syst. Evol. Microbiol.">
        <title>The Global Catalogue of Microorganisms (GCM) 10K type strain sequencing project: providing services to taxonomists for standard genome sequencing and annotation.</title>
        <authorList>
            <consortium name="The Broad Institute Genomics Platform"/>
            <consortium name="The Broad Institute Genome Sequencing Center for Infectious Disease"/>
            <person name="Wu L."/>
            <person name="Ma J."/>
        </authorList>
    </citation>
    <scope>NUCLEOTIDE SEQUENCE [LARGE SCALE GENOMIC DNA]</scope>
    <source>
        <strain evidence="2">JCM 17440</strain>
    </source>
</reference>
<proteinExistence type="predicted"/>
<evidence type="ECO:0000313" key="1">
    <source>
        <dbReference type="EMBL" id="GAA4235996.1"/>
    </source>
</evidence>
<accession>A0ABP8C9I1</accession>
<gene>
    <name evidence="1" type="ORF">GCM10022254_44540</name>
</gene>